<evidence type="ECO:0000313" key="2">
    <source>
        <dbReference type="EMBL" id="KAJ7390238.1"/>
    </source>
</evidence>
<comment type="caution">
    <text evidence="2">The sequence shown here is derived from an EMBL/GenBank/DDBJ whole genome shotgun (WGS) entry which is preliminary data.</text>
</comment>
<proteinExistence type="predicted"/>
<feature type="region of interest" description="Disordered" evidence="1">
    <location>
        <begin position="36"/>
        <end position="88"/>
    </location>
</feature>
<keyword evidence="3" id="KW-1185">Reference proteome</keyword>
<dbReference type="Proteomes" id="UP001163046">
    <property type="component" value="Unassembled WGS sequence"/>
</dbReference>
<protein>
    <submittedName>
        <fullName evidence="2">Uncharacterized protein</fullName>
    </submittedName>
</protein>
<dbReference type="EMBL" id="MU825419">
    <property type="protein sequence ID" value="KAJ7390238.1"/>
    <property type="molecule type" value="Genomic_DNA"/>
</dbReference>
<feature type="compositionally biased region" description="Acidic residues" evidence="1">
    <location>
        <begin position="61"/>
        <end position="88"/>
    </location>
</feature>
<gene>
    <name evidence="2" type="ORF">OS493_026750</name>
</gene>
<sequence length="126" mass="14362">MPELKTAPDQTPTSRKGWKYDSIQIRTDDGKRVKLRPAGKLTGNYSEDFESMAVDGSDSASDQDDDDDLSDHEELDFDNDEDDDEMDELSLSFNDVEVYINFVFLTLCLITFSETLQEPACYLLEE</sequence>
<accession>A0A9X0D963</accession>
<dbReference type="AlphaFoldDB" id="A0A9X0D963"/>
<evidence type="ECO:0000256" key="1">
    <source>
        <dbReference type="SAM" id="MobiDB-lite"/>
    </source>
</evidence>
<evidence type="ECO:0000313" key="3">
    <source>
        <dbReference type="Proteomes" id="UP001163046"/>
    </source>
</evidence>
<feature type="region of interest" description="Disordered" evidence="1">
    <location>
        <begin position="1"/>
        <end position="21"/>
    </location>
</feature>
<reference evidence="2" key="1">
    <citation type="submission" date="2023-01" db="EMBL/GenBank/DDBJ databases">
        <title>Genome assembly of the deep-sea coral Lophelia pertusa.</title>
        <authorList>
            <person name="Herrera S."/>
            <person name="Cordes E."/>
        </authorList>
    </citation>
    <scope>NUCLEOTIDE SEQUENCE</scope>
    <source>
        <strain evidence="2">USNM1676648</strain>
        <tissue evidence="2">Polyp</tissue>
    </source>
</reference>
<name>A0A9X0D963_9CNID</name>
<organism evidence="2 3">
    <name type="scientific">Desmophyllum pertusum</name>
    <dbReference type="NCBI Taxonomy" id="174260"/>
    <lineage>
        <taxon>Eukaryota</taxon>
        <taxon>Metazoa</taxon>
        <taxon>Cnidaria</taxon>
        <taxon>Anthozoa</taxon>
        <taxon>Hexacorallia</taxon>
        <taxon>Scleractinia</taxon>
        <taxon>Caryophylliina</taxon>
        <taxon>Caryophylliidae</taxon>
        <taxon>Desmophyllum</taxon>
    </lineage>
</organism>